<evidence type="ECO:0000256" key="1">
    <source>
        <dbReference type="SAM" id="MobiDB-lite"/>
    </source>
</evidence>
<dbReference type="NCBIfam" id="TIGR03032">
    <property type="entry name" value="TIGR03032 family protein"/>
    <property type="match status" value="1"/>
</dbReference>
<sequence>MIERASETAGTEHSDGQEADDAAPQQAENPVKYSMSPGLSGFLGANRISLAISSYQSGKFYLLGQNTDGGLLVDERLFRKAMGIAVPDKDTLLLATLFQIMRFKNVLGPDQQVNNLFDHCYVPRQIYVTGELDAHDVGQLKDGRIVFVNTLFNCLATPSDRHSFTPIWKPPFISKIVKEDRCHLNGLAMEDGVPRYVTAVSKSDTIDGWRDRRFDGGILIDVQKNEVVLEGLAMPHSPRLYDGKLWVLNSGTGELGWVEGLEDGKAEFKPFVFCPGFVRGLAFHGNYAFVGLSKPRYERFEGLALDERLREADSEPWCGVQVIDLKTGACAHWFRIDGAIGELYDLAIVPGVIRGMSLSFATNEIMGLITHDPLEEGA</sequence>
<organism evidence="3 4">
    <name type="scientific">Methyloligella solikamskensis</name>
    <dbReference type="NCBI Taxonomy" id="1177756"/>
    <lineage>
        <taxon>Bacteria</taxon>
        <taxon>Pseudomonadati</taxon>
        <taxon>Pseudomonadota</taxon>
        <taxon>Alphaproteobacteria</taxon>
        <taxon>Hyphomicrobiales</taxon>
        <taxon>Hyphomicrobiaceae</taxon>
        <taxon>Methyloligella</taxon>
    </lineage>
</organism>
<accession>A0ABW3J6M1</accession>
<protein>
    <submittedName>
        <fullName evidence="3">TIGR03032 family protein</fullName>
    </submittedName>
</protein>
<feature type="compositionally biased region" description="Basic and acidic residues" evidence="1">
    <location>
        <begin position="1"/>
        <end position="16"/>
    </location>
</feature>
<evidence type="ECO:0000313" key="4">
    <source>
        <dbReference type="Proteomes" id="UP001597102"/>
    </source>
</evidence>
<keyword evidence="4" id="KW-1185">Reference proteome</keyword>
<evidence type="ECO:0000259" key="2">
    <source>
        <dbReference type="Pfam" id="PF16261"/>
    </source>
</evidence>
<reference evidence="4" key="1">
    <citation type="journal article" date="2019" name="Int. J. Syst. Evol. Microbiol.">
        <title>The Global Catalogue of Microorganisms (GCM) 10K type strain sequencing project: providing services to taxonomists for standard genome sequencing and annotation.</title>
        <authorList>
            <consortium name="The Broad Institute Genomics Platform"/>
            <consortium name="The Broad Institute Genome Sequencing Center for Infectious Disease"/>
            <person name="Wu L."/>
            <person name="Ma J."/>
        </authorList>
    </citation>
    <scope>NUCLEOTIDE SEQUENCE [LARGE SCALE GENOMIC DNA]</scope>
    <source>
        <strain evidence="4">CCUG 61697</strain>
    </source>
</reference>
<name>A0ABW3J6M1_9HYPH</name>
<feature type="region of interest" description="Disordered" evidence="1">
    <location>
        <begin position="1"/>
        <end position="30"/>
    </location>
</feature>
<dbReference type="Pfam" id="PF16261">
    <property type="entry name" value="DUF4915"/>
    <property type="match status" value="1"/>
</dbReference>
<evidence type="ECO:0000313" key="3">
    <source>
        <dbReference type="EMBL" id="MFD0986037.1"/>
    </source>
</evidence>
<feature type="domain" description="Conserved hypothetical protein CHP03032" evidence="2">
    <location>
        <begin position="40"/>
        <end position="356"/>
    </location>
</feature>
<gene>
    <name evidence="3" type="ORF">ACFQ2F_02870</name>
</gene>
<dbReference type="Proteomes" id="UP001597102">
    <property type="component" value="Unassembled WGS sequence"/>
</dbReference>
<dbReference type="EMBL" id="JBHTJO010000001">
    <property type="protein sequence ID" value="MFD0986037.1"/>
    <property type="molecule type" value="Genomic_DNA"/>
</dbReference>
<dbReference type="InterPro" id="IPR017481">
    <property type="entry name" value="CHP03032"/>
</dbReference>
<proteinExistence type="predicted"/>
<comment type="caution">
    <text evidence="3">The sequence shown here is derived from an EMBL/GenBank/DDBJ whole genome shotgun (WGS) entry which is preliminary data.</text>
</comment>
<dbReference type="RefSeq" id="WP_379085412.1">
    <property type="nucleotide sequence ID" value="NZ_JBHTJO010000001.1"/>
</dbReference>